<evidence type="ECO:0000256" key="7">
    <source>
        <dbReference type="SAM" id="MobiDB-lite"/>
    </source>
</evidence>
<comment type="similarity">
    <text evidence="1">Belongs to the folylpolyglutamate synthase family.</text>
</comment>
<sequence>MMVSESPARISLGLERIVHFLERILPEDPRAKLRVVHVAGTNGKGSVCALVAEGAIAAGYKVGIFNSPHFLEPNDAIRVQGQPISATEYAELRAWIASLDTEAESPAGPLSLFEQATVAAIWWFAKHDVDLAVIEVGMGGLRDATNVFGLADGQSSPLGVGRSLVQCICPVDEDHLGIIGDTIEDIAREKSGIMRPGSWIVIGNQERTNAFHVIHQHALLNSPQQIVNIRRQPCSDISVPTLSDKLDNGSSPSPIIRPSATMPTWATYNSGRRCLHVKYPPLFDTYTKIPPPTLDTAPSSNAGIARPRKELYLPLVLPGIYQSENASVAFYALDILRTYYGYDKLTDAAIQNGFQNVIWPGRLSWLRLDHPSSPTGGDDSNAAVSGRSSASSPRSGKFAHFIDLSCYGEIEKLDEWILADGAHNEPAAAELRKYVDTTLRRFTHQRYIHPRNTRPHRYTPPVRWIVGFSQGKAMTAILNHLALSNDLLWLVPFSKPSEMPWIKCETTDAIYSAAQKMTNFEQIKVEQFDSLASVLDRLAADKSDTYMNVLCGSLYLVADLYRELKIRPFDVLTS</sequence>
<dbReference type="GO" id="GO:0004326">
    <property type="term" value="F:tetrahydrofolylpolyglutamate synthase activity"/>
    <property type="evidence" value="ECO:0007669"/>
    <property type="project" value="InterPro"/>
</dbReference>
<evidence type="ECO:0000256" key="6">
    <source>
        <dbReference type="ARBA" id="ARBA00022842"/>
    </source>
</evidence>
<evidence type="ECO:0000313" key="8">
    <source>
        <dbReference type="EMBL" id="KAJ2755336.1"/>
    </source>
</evidence>
<dbReference type="PANTHER" id="PTHR11136:SF0">
    <property type="entry name" value="DIHYDROFOLATE SYNTHETASE-RELATED"/>
    <property type="match status" value="1"/>
</dbReference>
<gene>
    <name evidence="8" type="primary">FOL3</name>
    <name evidence="8" type="ORF">GGI19_001726</name>
</gene>
<dbReference type="GO" id="GO:0008841">
    <property type="term" value="F:dihydrofolate synthase activity"/>
    <property type="evidence" value="ECO:0007669"/>
    <property type="project" value="UniProtKB-EC"/>
</dbReference>
<evidence type="ECO:0000313" key="9">
    <source>
        <dbReference type="Proteomes" id="UP001140011"/>
    </source>
</evidence>
<dbReference type="Gene3D" id="3.90.190.20">
    <property type="entry name" value="Mur ligase, C-terminal domain"/>
    <property type="match status" value="1"/>
</dbReference>
<dbReference type="InterPro" id="IPR036565">
    <property type="entry name" value="Mur-like_cat_sf"/>
</dbReference>
<dbReference type="GO" id="GO:0046872">
    <property type="term" value="F:metal ion binding"/>
    <property type="evidence" value="ECO:0007669"/>
    <property type="project" value="UniProtKB-KW"/>
</dbReference>
<dbReference type="EC" id="6.3.2.12" evidence="8"/>
<dbReference type="NCBIfam" id="TIGR01499">
    <property type="entry name" value="folC"/>
    <property type="match status" value="1"/>
</dbReference>
<accession>A0A9W8H0X9</accession>
<name>A0A9W8H0X9_9FUNG</name>
<keyword evidence="5" id="KW-0067">ATP-binding</keyword>
<dbReference type="InterPro" id="IPR001645">
    <property type="entry name" value="Folylpolyglutamate_synth"/>
</dbReference>
<dbReference type="OrthoDB" id="5212574at2759"/>
<evidence type="ECO:0000256" key="3">
    <source>
        <dbReference type="ARBA" id="ARBA00022723"/>
    </source>
</evidence>
<evidence type="ECO:0000256" key="1">
    <source>
        <dbReference type="ARBA" id="ARBA00008276"/>
    </source>
</evidence>
<feature type="compositionally biased region" description="Low complexity" evidence="7">
    <location>
        <begin position="380"/>
        <end position="395"/>
    </location>
</feature>
<dbReference type="PANTHER" id="PTHR11136">
    <property type="entry name" value="FOLYLPOLYGLUTAMATE SYNTHASE-RELATED"/>
    <property type="match status" value="1"/>
</dbReference>
<dbReference type="Gene3D" id="3.40.1190.10">
    <property type="entry name" value="Mur-like, catalytic domain"/>
    <property type="match status" value="1"/>
</dbReference>
<dbReference type="SUPFAM" id="SSF53623">
    <property type="entry name" value="MurD-like peptide ligases, catalytic domain"/>
    <property type="match status" value="1"/>
</dbReference>
<organism evidence="8 9">
    <name type="scientific">Coemansia pectinata</name>
    <dbReference type="NCBI Taxonomy" id="1052879"/>
    <lineage>
        <taxon>Eukaryota</taxon>
        <taxon>Fungi</taxon>
        <taxon>Fungi incertae sedis</taxon>
        <taxon>Zoopagomycota</taxon>
        <taxon>Kickxellomycotina</taxon>
        <taxon>Kickxellomycetes</taxon>
        <taxon>Kickxellales</taxon>
        <taxon>Kickxellaceae</taxon>
        <taxon>Coemansia</taxon>
    </lineage>
</organism>
<dbReference type="Proteomes" id="UP001140011">
    <property type="component" value="Unassembled WGS sequence"/>
</dbReference>
<dbReference type="GO" id="GO:0005829">
    <property type="term" value="C:cytosol"/>
    <property type="evidence" value="ECO:0007669"/>
    <property type="project" value="TreeGrafter"/>
</dbReference>
<evidence type="ECO:0000256" key="2">
    <source>
        <dbReference type="ARBA" id="ARBA00022598"/>
    </source>
</evidence>
<dbReference type="GO" id="GO:0005739">
    <property type="term" value="C:mitochondrion"/>
    <property type="evidence" value="ECO:0007669"/>
    <property type="project" value="TreeGrafter"/>
</dbReference>
<protein>
    <submittedName>
        <fullName evidence="8">Folylpolyglutamate synthase</fullName>
        <ecNumber evidence="8">6.3.2.12</ecNumber>
    </submittedName>
</protein>
<evidence type="ECO:0000256" key="4">
    <source>
        <dbReference type="ARBA" id="ARBA00022741"/>
    </source>
</evidence>
<keyword evidence="9" id="KW-1185">Reference proteome</keyword>
<feature type="region of interest" description="Disordered" evidence="7">
    <location>
        <begin position="370"/>
        <end position="395"/>
    </location>
</feature>
<dbReference type="EMBL" id="JANBUH010000067">
    <property type="protein sequence ID" value="KAJ2755336.1"/>
    <property type="molecule type" value="Genomic_DNA"/>
</dbReference>
<comment type="caution">
    <text evidence="8">The sequence shown here is derived from an EMBL/GenBank/DDBJ whole genome shotgun (WGS) entry which is preliminary data.</text>
</comment>
<keyword evidence="3" id="KW-0479">Metal-binding</keyword>
<dbReference type="GO" id="GO:0005524">
    <property type="term" value="F:ATP binding"/>
    <property type="evidence" value="ECO:0007669"/>
    <property type="project" value="UniProtKB-KW"/>
</dbReference>
<reference evidence="8" key="1">
    <citation type="submission" date="2022-07" db="EMBL/GenBank/DDBJ databases">
        <title>Phylogenomic reconstructions and comparative analyses of Kickxellomycotina fungi.</title>
        <authorList>
            <person name="Reynolds N.K."/>
            <person name="Stajich J.E."/>
            <person name="Barry K."/>
            <person name="Grigoriev I.V."/>
            <person name="Crous P."/>
            <person name="Smith M.E."/>
        </authorList>
    </citation>
    <scope>NUCLEOTIDE SEQUENCE</scope>
    <source>
        <strain evidence="8">BCRC 34297</strain>
    </source>
</reference>
<evidence type="ECO:0000256" key="5">
    <source>
        <dbReference type="ARBA" id="ARBA00022840"/>
    </source>
</evidence>
<keyword evidence="4" id="KW-0547">Nucleotide-binding</keyword>
<keyword evidence="2 8" id="KW-0436">Ligase</keyword>
<proteinExistence type="inferred from homology"/>
<keyword evidence="6" id="KW-0460">Magnesium</keyword>
<dbReference type="SUPFAM" id="SSF53244">
    <property type="entry name" value="MurD-like peptide ligases, peptide-binding domain"/>
    <property type="match status" value="1"/>
</dbReference>
<dbReference type="AlphaFoldDB" id="A0A9W8H0X9"/>
<dbReference type="InterPro" id="IPR036615">
    <property type="entry name" value="Mur_ligase_C_dom_sf"/>
</dbReference>